<evidence type="ECO:0000256" key="1">
    <source>
        <dbReference type="ARBA" id="ARBA00005591"/>
    </source>
</evidence>
<keyword evidence="8" id="KW-1185">Reference proteome</keyword>
<sequence length="279" mass="32439">MGENQTEIESKVYNLILNPHTRDWERAQLREVIDEVAAEKSFDRALADLEVKFRPLALRNNLTPDVTDFYHQLVGNKSSADPLDLSRHYAKDAPNQERAIFAGGCFWCMVEPFEKRPGIIAVFSGYTGGEVANPSYDQVVGQYTGHVEAVEIIFDKRVISYKELVELYWQLTDPTDAGGQFNDRGNNYQPIIFVYNSQQRQIATDSKMKLIESDFYGRPIMTKIKAATTFWPAENFHQEFYKKNPKRYKGLERERKLFLRYLRLKGRLRAILKQLNIIR</sequence>
<comment type="function">
    <text evidence="5">Has an important function as a repair enzyme for proteins that have been inactivated by oxidation. Catalyzes the reversible oxidation-reduction of methionine sulfoxide in proteins to methionine.</text>
</comment>
<organism evidence="7 8">
    <name type="scientific">Pediococcus stilesii</name>
    <dbReference type="NCBI Taxonomy" id="331679"/>
    <lineage>
        <taxon>Bacteria</taxon>
        <taxon>Bacillati</taxon>
        <taxon>Bacillota</taxon>
        <taxon>Bacilli</taxon>
        <taxon>Lactobacillales</taxon>
        <taxon>Lactobacillaceae</taxon>
        <taxon>Pediococcus</taxon>
    </lineage>
</organism>
<keyword evidence="2 5" id="KW-0560">Oxidoreductase</keyword>
<gene>
    <name evidence="5" type="primary">msrA</name>
    <name evidence="7" type="ORF">IV81_GL000013</name>
</gene>
<dbReference type="SUPFAM" id="SSF55068">
    <property type="entry name" value="Peptide methionine sulfoxide reductase"/>
    <property type="match status" value="1"/>
</dbReference>
<dbReference type="PANTHER" id="PTHR43774">
    <property type="entry name" value="PEPTIDE METHIONINE SULFOXIDE REDUCTASE"/>
    <property type="match status" value="1"/>
</dbReference>
<dbReference type="Pfam" id="PF08951">
    <property type="entry name" value="EntA_Immun"/>
    <property type="match status" value="1"/>
</dbReference>
<dbReference type="InterPro" id="IPR036509">
    <property type="entry name" value="Met_Sox_Rdtase_MsrA_sf"/>
</dbReference>
<name>A0A0R2L036_9LACO</name>
<dbReference type="Pfam" id="PF01625">
    <property type="entry name" value="PMSR"/>
    <property type="match status" value="1"/>
</dbReference>
<protein>
    <recommendedName>
        <fullName evidence="5">Peptide methionine sulfoxide reductase MsrA</fullName>
        <shortName evidence="5">Protein-methionine-S-oxide reductase</shortName>
        <ecNumber evidence="5">1.8.4.11</ecNumber>
    </recommendedName>
    <alternativeName>
        <fullName evidence="5">Peptide-methionine (S)-S-oxide reductase</fullName>
        <shortName evidence="5">Peptide Met(O) reductase</shortName>
    </alternativeName>
</protein>
<evidence type="ECO:0000259" key="6">
    <source>
        <dbReference type="Pfam" id="PF01625"/>
    </source>
</evidence>
<dbReference type="GO" id="GO:0008113">
    <property type="term" value="F:peptide-methionine (S)-S-oxide reductase activity"/>
    <property type="evidence" value="ECO:0007669"/>
    <property type="project" value="UniProtKB-UniRule"/>
</dbReference>
<dbReference type="InterPro" id="IPR002569">
    <property type="entry name" value="Met_Sox_Rdtase_MsrA_dom"/>
</dbReference>
<dbReference type="NCBIfam" id="TIGR00401">
    <property type="entry name" value="msrA"/>
    <property type="match status" value="1"/>
</dbReference>
<accession>A0A0R2L036</accession>
<dbReference type="AlphaFoldDB" id="A0A0R2L036"/>
<reference evidence="7 8" key="1">
    <citation type="journal article" date="2015" name="Genome Announc.">
        <title>Expanding the biotechnology potential of lactobacilli through comparative genomics of 213 strains and associated genera.</title>
        <authorList>
            <person name="Sun Z."/>
            <person name="Harris H.M."/>
            <person name="McCann A."/>
            <person name="Guo C."/>
            <person name="Argimon S."/>
            <person name="Zhang W."/>
            <person name="Yang X."/>
            <person name="Jeffery I.B."/>
            <person name="Cooney J.C."/>
            <person name="Kagawa T.F."/>
            <person name="Liu W."/>
            <person name="Song Y."/>
            <person name="Salvetti E."/>
            <person name="Wrobel A."/>
            <person name="Rasinkangas P."/>
            <person name="Parkhill J."/>
            <person name="Rea M.C."/>
            <person name="O'Sullivan O."/>
            <person name="Ritari J."/>
            <person name="Douillard F.P."/>
            <person name="Paul Ross R."/>
            <person name="Yang R."/>
            <person name="Briner A.E."/>
            <person name="Felis G.E."/>
            <person name="de Vos W.M."/>
            <person name="Barrangou R."/>
            <person name="Klaenhammer T.R."/>
            <person name="Caufield P.W."/>
            <person name="Cui Y."/>
            <person name="Zhang H."/>
            <person name="O'Toole P.W."/>
        </authorList>
    </citation>
    <scope>NUCLEOTIDE SEQUENCE [LARGE SCALE GENOMIC DNA]</scope>
    <source>
        <strain evidence="7 8">DSM 18001</strain>
    </source>
</reference>
<evidence type="ECO:0000256" key="2">
    <source>
        <dbReference type="ARBA" id="ARBA00023002"/>
    </source>
</evidence>
<dbReference type="PATRIC" id="fig|331679.3.peg.14"/>
<evidence type="ECO:0000256" key="4">
    <source>
        <dbReference type="ARBA" id="ARBA00048782"/>
    </source>
</evidence>
<dbReference type="CDD" id="cd21059">
    <property type="entry name" value="LciA-like"/>
    <property type="match status" value="1"/>
</dbReference>
<dbReference type="Proteomes" id="UP000051859">
    <property type="component" value="Unassembled WGS sequence"/>
</dbReference>
<evidence type="ECO:0000313" key="8">
    <source>
        <dbReference type="Proteomes" id="UP000051859"/>
    </source>
</evidence>
<dbReference type="EC" id="1.8.4.11" evidence="5"/>
<comment type="catalytic activity">
    <reaction evidence="3 5">
        <text>L-methionyl-[protein] + [thioredoxin]-disulfide + H2O = L-methionyl-(S)-S-oxide-[protein] + [thioredoxin]-dithiol</text>
        <dbReference type="Rhea" id="RHEA:14217"/>
        <dbReference type="Rhea" id="RHEA-COMP:10698"/>
        <dbReference type="Rhea" id="RHEA-COMP:10700"/>
        <dbReference type="Rhea" id="RHEA-COMP:12313"/>
        <dbReference type="Rhea" id="RHEA-COMP:12315"/>
        <dbReference type="ChEBI" id="CHEBI:15377"/>
        <dbReference type="ChEBI" id="CHEBI:16044"/>
        <dbReference type="ChEBI" id="CHEBI:29950"/>
        <dbReference type="ChEBI" id="CHEBI:44120"/>
        <dbReference type="ChEBI" id="CHEBI:50058"/>
        <dbReference type="EC" id="1.8.4.11"/>
    </reaction>
</comment>
<evidence type="ECO:0000256" key="5">
    <source>
        <dbReference type="HAMAP-Rule" id="MF_01401"/>
    </source>
</evidence>
<dbReference type="PANTHER" id="PTHR43774:SF1">
    <property type="entry name" value="PEPTIDE METHIONINE SULFOXIDE REDUCTASE MSRA 2"/>
    <property type="match status" value="1"/>
</dbReference>
<dbReference type="GO" id="GO:0033744">
    <property type="term" value="F:L-methionine:thioredoxin-disulfide S-oxidoreductase activity"/>
    <property type="evidence" value="ECO:0007669"/>
    <property type="project" value="RHEA"/>
</dbReference>
<dbReference type="Gene3D" id="3.30.1060.10">
    <property type="entry name" value="Peptide methionine sulphoxide reductase MsrA"/>
    <property type="match status" value="1"/>
</dbReference>
<dbReference type="STRING" id="331679.IV81_GL000013"/>
<dbReference type="RefSeq" id="WP_057801078.1">
    <property type="nucleotide sequence ID" value="NZ_JQBX01000001.1"/>
</dbReference>
<dbReference type="EMBL" id="JQBX01000001">
    <property type="protein sequence ID" value="KRN95131.1"/>
    <property type="molecule type" value="Genomic_DNA"/>
</dbReference>
<feature type="active site" evidence="5">
    <location>
        <position position="105"/>
    </location>
</feature>
<comment type="caution">
    <text evidence="7">The sequence shown here is derived from an EMBL/GenBank/DDBJ whole genome shotgun (WGS) entry which is preliminary data.</text>
</comment>
<proteinExistence type="inferred from homology"/>
<evidence type="ECO:0000256" key="3">
    <source>
        <dbReference type="ARBA" id="ARBA00047806"/>
    </source>
</evidence>
<dbReference type="InterPro" id="IPR015046">
    <property type="entry name" value="LciA_Immunity-like"/>
</dbReference>
<evidence type="ECO:0000313" key="7">
    <source>
        <dbReference type="EMBL" id="KRN95131.1"/>
    </source>
</evidence>
<comment type="similarity">
    <text evidence="1 5">Belongs to the MsrA Met sulfoxide reductase family.</text>
</comment>
<comment type="catalytic activity">
    <reaction evidence="4 5">
        <text>[thioredoxin]-disulfide + L-methionine + H2O = L-methionine (S)-S-oxide + [thioredoxin]-dithiol</text>
        <dbReference type="Rhea" id="RHEA:19993"/>
        <dbReference type="Rhea" id="RHEA-COMP:10698"/>
        <dbReference type="Rhea" id="RHEA-COMP:10700"/>
        <dbReference type="ChEBI" id="CHEBI:15377"/>
        <dbReference type="ChEBI" id="CHEBI:29950"/>
        <dbReference type="ChEBI" id="CHEBI:50058"/>
        <dbReference type="ChEBI" id="CHEBI:57844"/>
        <dbReference type="ChEBI" id="CHEBI:58772"/>
        <dbReference type="EC" id="1.8.4.11"/>
    </reaction>
</comment>
<feature type="domain" description="Peptide methionine sulphoxide reductase MsrA" evidence="6">
    <location>
        <begin position="99"/>
        <end position="249"/>
    </location>
</feature>
<dbReference type="HAMAP" id="MF_01401">
    <property type="entry name" value="MsrA"/>
    <property type="match status" value="1"/>
</dbReference>
<dbReference type="GO" id="GO:0030153">
    <property type="term" value="P:bacteriocin immunity"/>
    <property type="evidence" value="ECO:0007669"/>
    <property type="project" value="InterPro"/>
</dbReference>